<feature type="compositionally biased region" description="Polar residues" evidence="2">
    <location>
        <begin position="781"/>
        <end position="790"/>
    </location>
</feature>
<feature type="compositionally biased region" description="Low complexity" evidence="2">
    <location>
        <begin position="808"/>
        <end position="829"/>
    </location>
</feature>
<keyword evidence="4" id="KW-1185">Reference proteome</keyword>
<feature type="compositionally biased region" description="Polar residues" evidence="2">
    <location>
        <begin position="1003"/>
        <end position="1013"/>
    </location>
</feature>
<gene>
    <name evidence="3" type="ORF">Fcan01_12367</name>
</gene>
<sequence>MASGGDSHSRPPAQGSGGPSSYLLDPNSSPRVKSISVALTSWCELHLLCLRAHDLISTAHLNRLEHISEGLYQLFETLRAFEKRYSAMLVRVNQYPEPAHIVFFAKTFNERIFHAGESIETMLSSNLARAAQTRAEFRLQLQESERSLLDYEAEIYESVASANFGRSKVQKVFLPQPHPLEYIPLSIQPFVDSSMGRSSPENGGALANSLVFLRNRRRQLLSLMQTLNESRFQSDFTSLDVRDFHHEVELVESEMGLVTNLQRIVTTVRMMEEARGNITPTRTPQSYSESNVAALFRETVELFQPIRGPANTHQGLPTDGRSIGIPYLNNTLGEDHSRRNLNVDRSLAFSSLSSVNINSSSNPNNHPPISNELPLPPPSRLSEPLQHSWVLSGDRSNDRARSGASQVTSRGRWFTTDHLSHSNLNDHTPRQSCRWSDGRQEPEYTALGEDYMTHEIPSRNILNSSSAFTRVPRNISNITQNIRSRASSVAEVSDFSSHHNNENELNFDTPDQLLAQTVMTGYDRQNVMLQDMMTRVIHLGMSVRNSGSIVNRNNSLLTDLVIAVDEINRNVARIQEDVAILKSNSNTQAAFGPDHYSAHIPTRNRSDDNWRNIDSQGQNERSTLNMLNHRSWESSRSSALPRGENSAFRANMVDMTMPHEPLSHSRYPLSAAAMERRREITSATAPPPNSEQYETPTNSSNCHMLNNQIPPGNRANNYWDNFKSYSRLNLLSDSKTNIPGLSPCGGLEDQLANALTEDLFQASSPSVRRDSRGDRSQGSSTIRSSLSANFVENIGQKKRNKDQKKQFSALTSGSPLHSSSSNSSAAGSLNDLIVRSRSSNVESHDRILGSSSREPAENRVFSPSHGTRISSSSGGGGVERPLDSDGDRRNTNVHGHVMSPPSSLEVDLVSRDEFLQLNSGAGSSASGNGKSDDGGGASSSSSKKELEKLLGTSDNEEFHVHRASGDHGSWPLFDASEIQNDNAAAAAKPEPDWLWPDGEVPESSHNADQTSVKKSSREMDRNE</sequence>
<proteinExistence type="predicted"/>
<feature type="region of interest" description="Disordered" evidence="2">
    <location>
        <begin position="592"/>
        <end position="625"/>
    </location>
</feature>
<dbReference type="STRING" id="158441.A0A226E4E6"/>
<feature type="compositionally biased region" description="Basic and acidic residues" evidence="2">
    <location>
        <begin position="956"/>
        <end position="965"/>
    </location>
</feature>
<accession>A0A226E4E6</accession>
<dbReference type="AlphaFoldDB" id="A0A226E4E6"/>
<name>A0A226E4E6_FOLCA</name>
<feature type="region of interest" description="Disordered" evidence="2">
    <location>
        <begin position="1"/>
        <end position="23"/>
    </location>
</feature>
<feature type="region of interest" description="Disordered" evidence="2">
    <location>
        <begin position="677"/>
        <end position="700"/>
    </location>
</feature>
<protein>
    <submittedName>
        <fullName evidence="3">Uncharacterized protein</fullName>
    </submittedName>
</protein>
<feature type="compositionally biased region" description="Polar residues" evidence="2">
    <location>
        <begin position="690"/>
        <end position="700"/>
    </location>
</feature>
<evidence type="ECO:0000256" key="1">
    <source>
        <dbReference type="SAM" id="Coils"/>
    </source>
</evidence>
<dbReference type="OrthoDB" id="2125770at2759"/>
<comment type="caution">
    <text evidence="3">The sequence shown here is derived from an EMBL/GenBank/DDBJ whole genome shotgun (WGS) entry which is preliminary data.</text>
</comment>
<evidence type="ECO:0000313" key="4">
    <source>
        <dbReference type="Proteomes" id="UP000198287"/>
    </source>
</evidence>
<feature type="compositionally biased region" description="Basic and acidic residues" evidence="2">
    <location>
        <begin position="880"/>
        <end position="890"/>
    </location>
</feature>
<feature type="compositionally biased region" description="Polar residues" evidence="2">
    <location>
        <begin position="612"/>
        <end position="625"/>
    </location>
</feature>
<feature type="region of interest" description="Disordered" evidence="2">
    <location>
        <begin position="762"/>
        <end position="903"/>
    </location>
</feature>
<feature type="region of interest" description="Disordered" evidence="2">
    <location>
        <begin position="356"/>
        <end position="438"/>
    </location>
</feature>
<feature type="compositionally biased region" description="Low complexity" evidence="2">
    <location>
        <begin position="356"/>
        <end position="373"/>
    </location>
</feature>
<reference evidence="3 4" key="1">
    <citation type="submission" date="2015-12" db="EMBL/GenBank/DDBJ databases">
        <title>The genome of Folsomia candida.</title>
        <authorList>
            <person name="Faddeeva A."/>
            <person name="Derks M.F."/>
            <person name="Anvar Y."/>
            <person name="Smit S."/>
            <person name="Van Straalen N."/>
            <person name="Roelofs D."/>
        </authorList>
    </citation>
    <scope>NUCLEOTIDE SEQUENCE [LARGE SCALE GENOMIC DNA]</scope>
    <source>
        <strain evidence="3 4">VU population</strain>
        <tissue evidence="3">Whole body</tissue>
    </source>
</reference>
<evidence type="ECO:0000313" key="3">
    <source>
        <dbReference type="EMBL" id="OXA52463.1"/>
    </source>
</evidence>
<organism evidence="3 4">
    <name type="scientific">Folsomia candida</name>
    <name type="common">Springtail</name>
    <dbReference type="NCBI Taxonomy" id="158441"/>
    <lineage>
        <taxon>Eukaryota</taxon>
        <taxon>Metazoa</taxon>
        <taxon>Ecdysozoa</taxon>
        <taxon>Arthropoda</taxon>
        <taxon>Hexapoda</taxon>
        <taxon>Collembola</taxon>
        <taxon>Entomobryomorpha</taxon>
        <taxon>Isotomoidea</taxon>
        <taxon>Isotomidae</taxon>
        <taxon>Proisotominae</taxon>
        <taxon>Folsomia</taxon>
    </lineage>
</organism>
<feature type="compositionally biased region" description="Low complexity" evidence="2">
    <location>
        <begin position="919"/>
        <end position="929"/>
    </location>
</feature>
<dbReference type="Proteomes" id="UP000198287">
    <property type="component" value="Unassembled WGS sequence"/>
</dbReference>
<feature type="coiled-coil region" evidence="1">
    <location>
        <begin position="127"/>
        <end position="154"/>
    </location>
</feature>
<feature type="compositionally biased region" description="Polar residues" evidence="2">
    <location>
        <begin position="421"/>
        <end position="434"/>
    </location>
</feature>
<evidence type="ECO:0000256" key="2">
    <source>
        <dbReference type="SAM" id="MobiDB-lite"/>
    </source>
</evidence>
<dbReference type="EMBL" id="LNIX01000006">
    <property type="protein sequence ID" value="OXA52463.1"/>
    <property type="molecule type" value="Genomic_DNA"/>
</dbReference>
<keyword evidence="1" id="KW-0175">Coiled coil</keyword>
<feature type="region of interest" description="Disordered" evidence="2">
    <location>
        <begin position="919"/>
        <end position="1023"/>
    </location>
</feature>